<protein>
    <submittedName>
        <fullName evidence="2">General stress protein</fullName>
    </submittedName>
</protein>
<dbReference type="AlphaFoldDB" id="A0A8E0KIN5"/>
<dbReference type="InterPro" id="IPR038725">
    <property type="entry name" value="YdaG_split_barrel_FMN-bd"/>
</dbReference>
<organism evidence="2 3">
    <name type="scientific">Brevundimonas abyssalis TAR-001</name>
    <dbReference type="NCBI Taxonomy" id="1391729"/>
    <lineage>
        <taxon>Bacteria</taxon>
        <taxon>Pseudomonadati</taxon>
        <taxon>Pseudomonadota</taxon>
        <taxon>Alphaproteobacteria</taxon>
        <taxon>Caulobacterales</taxon>
        <taxon>Caulobacteraceae</taxon>
        <taxon>Brevundimonas</taxon>
    </lineage>
</organism>
<dbReference type="Proteomes" id="UP000016569">
    <property type="component" value="Unassembled WGS sequence"/>
</dbReference>
<dbReference type="InterPro" id="IPR052917">
    <property type="entry name" value="Stress-Dev_Protein"/>
</dbReference>
<keyword evidence="3" id="KW-1185">Reference proteome</keyword>
<accession>A0A8E0KIN5</accession>
<dbReference type="SUPFAM" id="SSF50475">
    <property type="entry name" value="FMN-binding split barrel"/>
    <property type="match status" value="1"/>
</dbReference>
<sequence>MTEHLDRKDAEDRLFKAIEDTRVGMLGVSGGEPRHMQPMTAFVERDAGELWFFTYRDTDLTRDVNGSGGHHAMFCLISKDREIYACLGGELEEHFDRERMERYWNPVVAAWYPEGKDDPRLTLMRMRLDDAQIWISEAGPVRFAFEIAKANMTHEQPDLGDRANIQF</sequence>
<proteinExistence type="predicted"/>
<dbReference type="InterPro" id="IPR012349">
    <property type="entry name" value="Split_barrel_FMN-bd"/>
</dbReference>
<comment type="caution">
    <text evidence="2">The sequence shown here is derived from an EMBL/GenBank/DDBJ whole genome shotgun (WGS) entry which is preliminary data.</text>
</comment>
<dbReference type="Pfam" id="PF16242">
    <property type="entry name" value="Pyrid_ox_like"/>
    <property type="match status" value="1"/>
</dbReference>
<gene>
    <name evidence="2" type="ORF">MBEBAB_0079</name>
</gene>
<evidence type="ECO:0000313" key="2">
    <source>
        <dbReference type="EMBL" id="GAD57829.1"/>
    </source>
</evidence>
<dbReference type="EMBL" id="BATC01000001">
    <property type="protein sequence ID" value="GAD57829.1"/>
    <property type="molecule type" value="Genomic_DNA"/>
</dbReference>
<feature type="domain" description="General stress protein FMN-binding split barrel" evidence="1">
    <location>
        <begin position="9"/>
        <end position="158"/>
    </location>
</feature>
<dbReference type="RefSeq" id="WP_021695925.1">
    <property type="nucleotide sequence ID" value="NZ_BATC01000001.1"/>
</dbReference>
<reference evidence="3" key="1">
    <citation type="journal article" date="2013" name="Genome Announc.">
        <title>Draft Genome Sequence of the Dimorphic Prosthecate Bacterium Brevundimonas abyssalis TAR-001T.</title>
        <authorList>
            <person name="Tsubouchi T."/>
            <person name="Nishi S."/>
            <person name="Usui K."/>
            <person name="Shimane Y."/>
            <person name="Takaki Y."/>
            <person name="Maruyama T."/>
            <person name="Hatada Y."/>
        </authorList>
    </citation>
    <scope>NUCLEOTIDE SEQUENCE [LARGE SCALE GENOMIC DNA]</scope>
    <source>
        <strain evidence="3">TAR-001</strain>
    </source>
</reference>
<dbReference type="PANTHER" id="PTHR34818">
    <property type="entry name" value="PROTEIN BLI-3"/>
    <property type="match status" value="1"/>
</dbReference>
<dbReference type="PANTHER" id="PTHR34818:SF1">
    <property type="entry name" value="PROTEIN BLI-3"/>
    <property type="match status" value="1"/>
</dbReference>
<evidence type="ECO:0000259" key="1">
    <source>
        <dbReference type="Pfam" id="PF16242"/>
    </source>
</evidence>
<dbReference type="Gene3D" id="2.30.110.10">
    <property type="entry name" value="Electron Transport, Fmn-binding Protein, Chain A"/>
    <property type="match status" value="1"/>
</dbReference>
<name>A0A8E0KIN5_9CAUL</name>
<evidence type="ECO:0000313" key="3">
    <source>
        <dbReference type="Proteomes" id="UP000016569"/>
    </source>
</evidence>
<dbReference type="OrthoDB" id="1432662at2"/>